<name>A0ABU9DVI1_9BACL</name>
<dbReference type="EMBL" id="JBBPCC010000037">
    <property type="protein sequence ID" value="MEK8132881.1"/>
    <property type="molecule type" value="Genomic_DNA"/>
</dbReference>
<keyword evidence="4" id="KW-1185">Reference proteome</keyword>
<feature type="domain" description="NodB homology" evidence="2">
    <location>
        <begin position="89"/>
        <end position="286"/>
    </location>
</feature>
<dbReference type="InterPro" id="IPR011330">
    <property type="entry name" value="Glyco_hydro/deAcase_b/a-brl"/>
</dbReference>
<dbReference type="RefSeq" id="WP_341420006.1">
    <property type="nucleotide sequence ID" value="NZ_JBBPCC010000037.1"/>
</dbReference>
<dbReference type="PROSITE" id="PS51677">
    <property type="entry name" value="NODB"/>
    <property type="match status" value="1"/>
</dbReference>
<dbReference type="InterPro" id="IPR051398">
    <property type="entry name" value="Polysacch_Deacetylase"/>
</dbReference>
<dbReference type="Gene3D" id="3.20.20.370">
    <property type="entry name" value="Glycoside hydrolase/deacetylase"/>
    <property type="match status" value="1"/>
</dbReference>
<organism evidence="3 4">
    <name type="scientific">Paenibacillus filicis</name>
    <dbReference type="NCBI Taxonomy" id="669464"/>
    <lineage>
        <taxon>Bacteria</taxon>
        <taxon>Bacillati</taxon>
        <taxon>Bacillota</taxon>
        <taxon>Bacilli</taxon>
        <taxon>Bacillales</taxon>
        <taxon>Paenibacillaceae</taxon>
        <taxon>Paenibacillus</taxon>
    </lineage>
</organism>
<reference evidence="3 4" key="1">
    <citation type="submission" date="2024-04" db="EMBL/GenBank/DDBJ databases">
        <title>draft genome sequnece of Paenibacillus filicis.</title>
        <authorList>
            <person name="Kim D.-U."/>
        </authorList>
    </citation>
    <scope>NUCLEOTIDE SEQUENCE [LARGE SCALE GENOMIC DNA]</scope>
    <source>
        <strain evidence="3 4">KACC14197</strain>
    </source>
</reference>
<evidence type="ECO:0000313" key="4">
    <source>
        <dbReference type="Proteomes" id="UP001469365"/>
    </source>
</evidence>
<proteinExistence type="predicted"/>
<evidence type="ECO:0000256" key="1">
    <source>
        <dbReference type="ARBA" id="ARBA00022729"/>
    </source>
</evidence>
<sequence length="286" mass="32080">MTRPLIFSLLVGLILASTLQLWPSHAQETYRDQIAVLMYHHVSDEAESAATVSTDLFRRQLSYLKAKGYHFITMGDLIHYYEGASVPDKAVLVTFDDGYRSFYTDAFPILKELDIPAVNFAITNDLNDPDRPDIPALKPEQIGEMLAYRPGMFNVQCHTNALHYKVGHESALTGRLPTAAGTLENDEEYAARIRQDSNSCANKLQELYHDPKAAQTYAYPYGIYDATAQAYIQEAGFRYAFTIVSGIATRNSDPMAIPRINAGHPGIEPEYLDKSIQLRTQRHTSP</sequence>
<keyword evidence="1" id="KW-0732">Signal</keyword>
<gene>
    <name evidence="3" type="ORF">WMW72_33870</name>
</gene>
<accession>A0ABU9DVI1</accession>
<evidence type="ECO:0000313" key="3">
    <source>
        <dbReference type="EMBL" id="MEK8132881.1"/>
    </source>
</evidence>
<dbReference type="PANTHER" id="PTHR34216:SF7">
    <property type="entry name" value="POLY-BETA-1,6-N-ACETYL-D-GLUCOSAMINE N-DEACETYLASE"/>
    <property type="match status" value="1"/>
</dbReference>
<protein>
    <submittedName>
        <fullName evidence="3">Polysaccharide deacetylase family protein</fullName>
    </submittedName>
</protein>
<dbReference type="Proteomes" id="UP001469365">
    <property type="component" value="Unassembled WGS sequence"/>
</dbReference>
<dbReference type="InterPro" id="IPR002509">
    <property type="entry name" value="NODB_dom"/>
</dbReference>
<dbReference type="CDD" id="cd10918">
    <property type="entry name" value="CE4_NodB_like_5s_6s"/>
    <property type="match status" value="1"/>
</dbReference>
<evidence type="ECO:0000259" key="2">
    <source>
        <dbReference type="PROSITE" id="PS51677"/>
    </source>
</evidence>
<comment type="caution">
    <text evidence="3">The sequence shown here is derived from an EMBL/GenBank/DDBJ whole genome shotgun (WGS) entry which is preliminary data.</text>
</comment>
<dbReference type="Pfam" id="PF01522">
    <property type="entry name" value="Polysacc_deac_1"/>
    <property type="match status" value="1"/>
</dbReference>
<dbReference type="SUPFAM" id="SSF88713">
    <property type="entry name" value="Glycoside hydrolase/deacetylase"/>
    <property type="match status" value="1"/>
</dbReference>
<dbReference type="PANTHER" id="PTHR34216">
    <property type="match status" value="1"/>
</dbReference>